<dbReference type="GO" id="GO:0005737">
    <property type="term" value="C:cytoplasm"/>
    <property type="evidence" value="ECO:0007669"/>
    <property type="project" value="TreeGrafter"/>
</dbReference>
<sequence>MVRMIMDGQPESNIREVQEMILNYIKQAECLVLSVSPANQDLATSNVLEIARTINPQMNGKTIVGVVDAYDKD</sequence>
<dbReference type="SUPFAM" id="SSF52540">
    <property type="entry name" value="P-loop containing nucleoside triphosphate hydrolases"/>
    <property type="match status" value="1"/>
</dbReference>
<evidence type="ECO:0000313" key="2">
    <source>
        <dbReference type="EMBL" id="GIY51741.1"/>
    </source>
</evidence>
<accession>A0AAV4U1T1</accession>
<dbReference type="PANTHER" id="PTHR11566:SF223">
    <property type="entry name" value="PROTEIN 1C, PUTATIVE, EXPRESSED-RELATED"/>
    <property type="match status" value="1"/>
</dbReference>
<feature type="non-terminal residue" evidence="2">
    <location>
        <position position="73"/>
    </location>
</feature>
<dbReference type="InterPro" id="IPR022812">
    <property type="entry name" value="Dynamin"/>
</dbReference>
<dbReference type="GO" id="GO:0005874">
    <property type="term" value="C:microtubule"/>
    <property type="evidence" value="ECO:0007669"/>
    <property type="project" value="TreeGrafter"/>
</dbReference>
<evidence type="ECO:0000313" key="3">
    <source>
        <dbReference type="Proteomes" id="UP001054837"/>
    </source>
</evidence>
<dbReference type="EMBL" id="BPLQ01010586">
    <property type="protein sequence ID" value="GIY51741.1"/>
    <property type="molecule type" value="Genomic_DNA"/>
</dbReference>
<dbReference type="Gene3D" id="3.40.50.300">
    <property type="entry name" value="P-loop containing nucleotide triphosphate hydrolases"/>
    <property type="match status" value="1"/>
</dbReference>
<name>A0AAV4U1T1_9ARAC</name>
<dbReference type="Pfam" id="PF00350">
    <property type="entry name" value="Dynamin_N"/>
    <property type="match status" value="1"/>
</dbReference>
<dbReference type="GO" id="GO:0008017">
    <property type="term" value="F:microtubule binding"/>
    <property type="evidence" value="ECO:0007669"/>
    <property type="project" value="TreeGrafter"/>
</dbReference>
<comment type="caution">
    <text evidence="2">The sequence shown here is derived from an EMBL/GenBank/DDBJ whole genome shotgun (WGS) entry which is preliminary data.</text>
</comment>
<dbReference type="InterPro" id="IPR027417">
    <property type="entry name" value="P-loop_NTPase"/>
</dbReference>
<organism evidence="2 3">
    <name type="scientific">Caerostris darwini</name>
    <dbReference type="NCBI Taxonomy" id="1538125"/>
    <lineage>
        <taxon>Eukaryota</taxon>
        <taxon>Metazoa</taxon>
        <taxon>Ecdysozoa</taxon>
        <taxon>Arthropoda</taxon>
        <taxon>Chelicerata</taxon>
        <taxon>Arachnida</taxon>
        <taxon>Araneae</taxon>
        <taxon>Araneomorphae</taxon>
        <taxon>Entelegynae</taxon>
        <taxon>Araneoidea</taxon>
        <taxon>Araneidae</taxon>
        <taxon>Caerostris</taxon>
    </lineage>
</organism>
<evidence type="ECO:0000259" key="1">
    <source>
        <dbReference type="Pfam" id="PF00350"/>
    </source>
</evidence>
<dbReference type="PANTHER" id="PTHR11566">
    <property type="entry name" value="DYNAMIN"/>
    <property type="match status" value="1"/>
</dbReference>
<dbReference type="GO" id="GO:0016020">
    <property type="term" value="C:membrane"/>
    <property type="evidence" value="ECO:0007669"/>
    <property type="project" value="TreeGrafter"/>
</dbReference>
<feature type="domain" description="Dynamin N-terminal" evidence="1">
    <location>
        <begin position="15"/>
        <end position="66"/>
    </location>
</feature>
<keyword evidence="3" id="KW-1185">Reference proteome</keyword>
<protein>
    <recommendedName>
        <fullName evidence="1">Dynamin N-terminal domain-containing protein</fullName>
    </recommendedName>
</protein>
<dbReference type="InterPro" id="IPR045063">
    <property type="entry name" value="Dynamin_N"/>
</dbReference>
<dbReference type="AlphaFoldDB" id="A0AAV4U1T1"/>
<reference evidence="2 3" key="1">
    <citation type="submission" date="2021-06" db="EMBL/GenBank/DDBJ databases">
        <title>Caerostris darwini draft genome.</title>
        <authorList>
            <person name="Kono N."/>
            <person name="Arakawa K."/>
        </authorList>
    </citation>
    <scope>NUCLEOTIDE SEQUENCE [LARGE SCALE GENOMIC DNA]</scope>
</reference>
<dbReference type="Proteomes" id="UP001054837">
    <property type="component" value="Unassembled WGS sequence"/>
</dbReference>
<proteinExistence type="predicted"/>
<dbReference type="GO" id="GO:0003924">
    <property type="term" value="F:GTPase activity"/>
    <property type="evidence" value="ECO:0007669"/>
    <property type="project" value="TreeGrafter"/>
</dbReference>
<gene>
    <name evidence="2" type="ORF">CDAR_288311</name>
</gene>